<dbReference type="EMBL" id="SRYG01000019">
    <property type="protein sequence ID" value="TGY65311.1"/>
    <property type="molecule type" value="Genomic_DNA"/>
</dbReference>
<name>A0AC61R5K2_9FIRM</name>
<sequence length="389" mass="44771">MPAFPSNKNVIPARRLARYNQGKEKEADMHTYIEVIHTALVAFPLVAVFFTLPYVLYNYHKYGSVFSLKVLIVYSFILYMMTVVFLVILPLPSRASVAASPGVPPNFIPFRFVGDIVEYQNRHHVPLWKNEALFQVLFNVLMFVPFGMYLRYYFRCSWKKAILFSFCFSLFLETTQLTGIYGLYAKAFRMFDVDDLMANTCGGLVGYALMSGFRFLLPSREKLDEESYALGRRVSLFRRILSVLCDLAFSSGFAGLMSVLLPHTFMVWIVLYFIGSVAWSKKRRTPGMAMTSMRLYSTIPPDTQTIELWQIFIRYCSIFAVFYIFPFELLDLLAVSGLFAPIAAIGYFIFTLVIFSKIVERRPVFFSKWSGTIVESDIAALEQHERALR</sequence>
<dbReference type="Proteomes" id="UP000308836">
    <property type="component" value="Unassembled WGS sequence"/>
</dbReference>
<protein>
    <submittedName>
        <fullName evidence="1">Uncharacterized protein</fullName>
    </submittedName>
</protein>
<comment type="caution">
    <text evidence="1">The sequence shown here is derived from an EMBL/GenBank/DDBJ whole genome shotgun (WGS) entry which is preliminary data.</text>
</comment>
<accession>A0AC61R5K2</accession>
<gene>
    <name evidence="1" type="ORF">E5336_09120</name>
</gene>
<reference evidence="1" key="1">
    <citation type="submission" date="2019-04" db="EMBL/GenBank/DDBJ databases">
        <title>Microbes associate with the intestines of laboratory mice.</title>
        <authorList>
            <person name="Navarre W."/>
            <person name="Wong E."/>
            <person name="Huang K."/>
            <person name="Tropini C."/>
            <person name="Ng K."/>
            <person name="Yu B."/>
        </authorList>
    </citation>
    <scope>NUCLEOTIDE SEQUENCE</scope>
    <source>
        <strain evidence="1">NM09_H32</strain>
    </source>
</reference>
<organism evidence="1 2">
    <name type="scientific">Dubosiella muris</name>
    <dbReference type="NCBI Taxonomy" id="3038133"/>
    <lineage>
        <taxon>Bacteria</taxon>
        <taxon>Bacillati</taxon>
        <taxon>Bacillota</taxon>
        <taxon>Erysipelotrichia</taxon>
        <taxon>Erysipelotrichales</taxon>
        <taxon>Erysipelotrichaceae</taxon>
        <taxon>Dubosiella</taxon>
    </lineage>
</organism>
<keyword evidence="2" id="KW-1185">Reference proteome</keyword>
<evidence type="ECO:0000313" key="2">
    <source>
        <dbReference type="Proteomes" id="UP000308836"/>
    </source>
</evidence>
<evidence type="ECO:0000313" key="1">
    <source>
        <dbReference type="EMBL" id="TGY65311.1"/>
    </source>
</evidence>
<proteinExistence type="predicted"/>